<dbReference type="EMBL" id="BK014649">
    <property type="protein sequence ID" value="DAD65818.1"/>
    <property type="molecule type" value="Genomic_DNA"/>
</dbReference>
<evidence type="ECO:0000313" key="1">
    <source>
        <dbReference type="EMBL" id="DAD65818.1"/>
    </source>
</evidence>
<name>A0A8S5L7T2_9CAUD</name>
<sequence length="290" mass="34107">MRDVEFYWRDFRREIDIQLNALIKQLHLAYEKRNDCIYNIKDNLAKYQAIGMDVSIAFDIDNRSKIYFNKKQDIALGTKLMSYIRSYNYIVYEKLDKLDNEIETLAGIKELPLEMYHYIQDEVNHEIANLICRGNRYSFGSQVGYVYVFYRKQMAGDICSVVNWGATMQLRKNLLAQNIAIRTPDNPKGVPYFIYFDYDWTIRAVYTRIKGRIPQSVYYKFRFGYTPAIYKKGIKLDDRTPAGIKNVSIDEILANKKLNCFNKILAICANHPNDAVKLYRNNIPKLNTDL</sequence>
<accession>A0A8S5L7T2</accession>
<proteinExistence type="predicted"/>
<reference evidence="1" key="1">
    <citation type="journal article" date="2021" name="Proc. Natl. Acad. Sci. U.S.A.">
        <title>A Catalog of Tens of Thousands of Viruses from Human Metagenomes Reveals Hidden Associations with Chronic Diseases.</title>
        <authorList>
            <person name="Tisza M.J."/>
            <person name="Buck C.B."/>
        </authorList>
    </citation>
    <scope>NUCLEOTIDE SEQUENCE</scope>
    <source>
        <strain evidence="1">Ctt4r3</strain>
    </source>
</reference>
<organism evidence="1">
    <name type="scientific">CrAss-like virus sp. ctt4r3</name>
    <dbReference type="NCBI Taxonomy" id="2823619"/>
    <lineage>
        <taxon>Viruses</taxon>
        <taxon>Duplodnaviria</taxon>
        <taxon>Heunggongvirae</taxon>
        <taxon>Uroviricota</taxon>
        <taxon>Caudoviricetes</taxon>
        <taxon>Crassvirales</taxon>
    </lineage>
</organism>
<protein>
    <submittedName>
        <fullName evidence="1">Uncharacterized protein</fullName>
    </submittedName>
</protein>